<sequence length="93" mass="9910">MARTKQILRKLTSGKAPRRQLRAMNARKSVSSGTMAGKATTSTAQREPQVITDDLLAEALAFAEAALAPPPKQEKATDAAPVPLLEKPEDATK</sequence>
<dbReference type="GO" id="GO:0003677">
    <property type="term" value="F:DNA binding"/>
    <property type="evidence" value="ECO:0007669"/>
    <property type="project" value="InterPro"/>
</dbReference>
<reference evidence="5 6" key="1">
    <citation type="submission" date="2021-12" db="EMBL/GenBank/DDBJ databases">
        <title>High titer production of polyol ester of fatty acids by Rhodotorula paludigena BS15 towards product separation-free biomass refinery.</title>
        <authorList>
            <person name="Mano J."/>
            <person name="Ono H."/>
            <person name="Tanaka T."/>
            <person name="Naito K."/>
            <person name="Sushida H."/>
            <person name="Ike M."/>
            <person name="Tokuyasu K."/>
            <person name="Kitaoka M."/>
        </authorList>
    </citation>
    <scope>NUCLEOTIDE SEQUENCE [LARGE SCALE GENOMIC DNA]</scope>
    <source>
        <strain evidence="5 6">BS15</strain>
    </source>
</reference>
<evidence type="ECO:0000256" key="2">
    <source>
        <dbReference type="ARBA" id="ARBA00022454"/>
    </source>
</evidence>
<accession>A0AAV5GQL1</accession>
<feature type="compositionally biased region" description="Polar residues" evidence="4">
    <location>
        <begin position="28"/>
        <end position="46"/>
    </location>
</feature>
<keyword evidence="3" id="KW-0544">Nucleosome core</keyword>
<dbReference type="InterPro" id="IPR000164">
    <property type="entry name" value="Histone_H3/CENP-A"/>
</dbReference>
<keyword evidence="2" id="KW-0158">Chromosome</keyword>
<keyword evidence="6" id="KW-1185">Reference proteome</keyword>
<name>A0AAV5GQL1_9BASI</name>
<keyword evidence="3" id="KW-0238">DNA-binding</keyword>
<evidence type="ECO:0000256" key="1">
    <source>
        <dbReference type="ARBA" id="ARBA00004286"/>
    </source>
</evidence>
<dbReference type="AlphaFoldDB" id="A0AAV5GQL1"/>
<comment type="caution">
    <text evidence="5">The sequence shown here is derived from an EMBL/GenBank/DDBJ whole genome shotgun (WGS) entry which is preliminary data.</text>
</comment>
<organism evidence="5 6">
    <name type="scientific">Rhodotorula paludigena</name>
    <dbReference type="NCBI Taxonomy" id="86838"/>
    <lineage>
        <taxon>Eukaryota</taxon>
        <taxon>Fungi</taxon>
        <taxon>Dikarya</taxon>
        <taxon>Basidiomycota</taxon>
        <taxon>Pucciniomycotina</taxon>
        <taxon>Microbotryomycetes</taxon>
        <taxon>Sporidiobolales</taxon>
        <taxon>Sporidiobolaceae</taxon>
        <taxon>Rhodotorula</taxon>
    </lineage>
</organism>
<protein>
    <submittedName>
        <fullName evidence="5">Uncharacterized protein</fullName>
    </submittedName>
</protein>
<dbReference type="EMBL" id="BQKY01000009">
    <property type="protein sequence ID" value="GJN91772.1"/>
    <property type="molecule type" value="Genomic_DNA"/>
</dbReference>
<dbReference type="PRINTS" id="PR00622">
    <property type="entry name" value="HISTONEH3"/>
</dbReference>
<dbReference type="GO" id="GO:0030527">
    <property type="term" value="F:structural constituent of chromatin"/>
    <property type="evidence" value="ECO:0007669"/>
    <property type="project" value="InterPro"/>
</dbReference>
<feature type="region of interest" description="Disordered" evidence="4">
    <location>
        <begin position="66"/>
        <end position="93"/>
    </location>
</feature>
<dbReference type="GO" id="GO:0000786">
    <property type="term" value="C:nucleosome"/>
    <property type="evidence" value="ECO:0007669"/>
    <property type="project" value="UniProtKB-KW"/>
</dbReference>
<comment type="subcellular location">
    <subcellularLocation>
        <location evidence="1">Chromosome</location>
    </subcellularLocation>
</comment>
<feature type="region of interest" description="Disordered" evidence="4">
    <location>
        <begin position="1"/>
        <end position="50"/>
    </location>
</feature>
<gene>
    <name evidence="5" type="ORF">Rhopal_004795-T1</name>
</gene>
<evidence type="ECO:0000256" key="4">
    <source>
        <dbReference type="SAM" id="MobiDB-lite"/>
    </source>
</evidence>
<proteinExistence type="predicted"/>
<evidence type="ECO:0000313" key="5">
    <source>
        <dbReference type="EMBL" id="GJN91772.1"/>
    </source>
</evidence>
<evidence type="ECO:0000313" key="6">
    <source>
        <dbReference type="Proteomes" id="UP001342314"/>
    </source>
</evidence>
<dbReference type="Proteomes" id="UP001342314">
    <property type="component" value="Unassembled WGS sequence"/>
</dbReference>
<evidence type="ECO:0000256" key="3">
    <source>
        <dbReference type="ARBA" id="ARBA00023269"/>
    </source>
</evidence>